<protein>
    <submittedName>
        <fullName evidence="1">Uncharacterized protein</fullName>
    </submittedName>
</protein>
<dbReference type="EMBL" id="BMXR01000004">
    <property type="protein sequence ID" value="GGX51271.1"/>
    <property type="molecule type" value="Genomic_DNA"/>
</dbReference>
<reference evidence="1" key="2">
    <citation type="submission" date="2020-09" db="EMBL/GenBank/DDBJ databases">
        <authorList>
            <person name="Sun Q."/>
            <person name="Kim S."/>
        </authorList>
    </citation>
    <scope>NUCLEOTIDE SEQUENCE</scope>
    <source>
        <strain evidence="1">KCTC 22169</strain>
    </source>
</reference>
<dbReference type="AlphaFoldDB" id="A0A918K8F0"/>
<comment type="caution">
    <text evidence="1">The sequence shown here is derived from an EMBL/GenBank/DDBJ whole genome shotgun (WGS) entry which is preliminary data.</text>
</comment>
<accession>A0A918K8F0</accession>
<name>A0A918K8F0_9GAMM</name>
<reference evidence="1" key="1">
    <citation type="journal article" date="2014" name="Int. J. Syst. Evol. Microbiol.">
        <title>Complete genome sequence of Corynebacterium casei LMG S-19264T (=DSM 44701T), isolated from a smear-ripened cheese.</title>
        <authorList>
            <consortium name="US DOE Joint Genome Institute (JGI-PGF)"/>
            <person name="Walter F."/>
            <person name="Albersmeier A."/>
            <person name="Kalinowski J."/>
            <person name="Ruckert C."/>
        </authorList>
    </citation>
    <scope>NUCLEOTIDE SEQUENCE</scope>
    <source>
        <strain evidence="1">KCTC 22169</strain>
    </source>
</reference>
<dbReference type="Proteomes" id="UP000626148">
    <property type="component" value="Unassembled WGS sequence"/>
</dbReference>
<evidence type="ECO:0000313" key="2">
    <source>
        <dbReference type="Proteomes" id="UP000626148"/>
    </source>
</evidence>
<evidence type="ECO:0000313" key="1">
    <source>
        <dbReference type="EMBL" id="GGX51271.1"/>
    </source>
</evidence>
<sequence length="67" mass="6905">MVSVGVFDAELEDDIHAGGGIGVETGFDIAEVFGDRGHLGLLSGGGRDDDAGIVGGPRSKIKRMFET</sequence>
<keyword evidence="2" id="KW-1185">Reference proteome</keyword>
<proteinExistence type="predicted"/>
<organism evidence="1 2">
    <name type="scientific">Saccharospirillum salsuginis</name>
    <dbReference type="NCBI Taxonomy" id="418750"/>
    <lineage>
        <taxon>Bacteria</taxon>
        <taxon>Pseudomonadati</taxon>
        <taxon>Pseudomonadota</taxon>
        <taxon>Gammaproteobacteria</taxon>
        <taxon>Oceanospirillales</taxon>
        <taxon>Saccharospirillaceae</taxon>
        <taxon>Saccharospirillum</taxon>
    </lineage>
</organism>
<gene>
    <name evidence="1" type="ORF">GCM10007392_18140</name>
</gene>